<organism evidence="3 4">
    <name type="scientific">Undibacterium pigrum</name>
    <dbReference type="NCBI Taxonomy" id="401470"/>
    <lineage>
        <taxon>Bacteria</taxon>
        <taxon>Pseudomonadati</taxon>
        <taxon>Pseudomonadota</taxon>
        <taxon>Betaproteobacteria</taxon>
        <taxon>Burkholderiales</taxon>
        <taxon>Oxalobacteraceae</taxon>
        <taxon>Undibacterium</taxon>
    </lineage>
</organism>
<dbReference type="RefSeq" id="WP_110257689.1">
    <property type="nucleotide sequence ID" value="NZ_QJKB01000012.1"/>
</dbReference>
<dbReference type="SUPFAM" id="SSF48403">
    <property type="entry name" value="Ankyrin repeat"/>
    <property type="match status" value="1"/>
</dbReference>
<keyword evidence="4" id="KW-1185">Reference proteome</keyword>
<dbReference type="InterPro" id="IPR036770">
    <property type="entry name" value="Ankyrin_rpt-contain_sf"/>
</dbReference>
<comment type="caution">
    <text evidence="3">The sequence shown here is derived from an EMBL/GenBank/DDBJ whole genome shotgun (WGS) entry which is preliminary data.</text>
</comment>
<accession>A0A318ITL3</accession>
<dbReference type="Proteomes" id="UP000247792">
    <property type="component" value="Unassembled WGS sequence"/>
</dbReference>
<feature type="repeat" description="ANK" evidence="1">
    <location>
        <begin position="577"/>
        <end position="605"/>
    </location>
</feature>
<dbReference type="InterPro" id="IPR002110">
    <property type="entry name" value="Ankyrin_rpt"/>
</dbReference>
<dbReference type="OrthoDB" id="8821193at2"/>
<sequence>MHRFRLPFFLAILAGLFSKNTHAACADALLGDFASEKNGPAIIRIEKAGGELTYRMQTEKQQWDANVKKSGVVSPDKLAQLLKDESLLKTSCAIWVDSGVLMKLPVGTALQVSTATQKSYMAKEATTGYVYYIMQGFMLEAIDLYPVAAKGISPAAPEPLKKRPEGKEIPDAAAICPGKRLPDMEQAAFNNLRASTKDWFRKRSPQQQLEFICGQWLHAEMLRFPGMSAKDEKTRTAILENFLELLQAGQIPRDENGEAQWLNAGIALLKGNHDWNTVVALQKEFYDLFDQAVFPHLTVPASHENSYTNTELLKLTRFMPAEQALRVLKKFNEKGFLAKSQENPENRPYTMSPVAMELLHFHPDLGTVPAPVLDFLFSQAGADAANDRELMRNAVSTKNADAIQQLLKRGANPLGREVLSRAWNTPAYPSLLAAALTQHATAKTNTLLPQIEAEAVLSRILATRDYEKKIAWQEVDFLVSAGADINHLFEQNKPENIGVYAHMRPVTTMQLIEHGLRLDKNHVYDDGKYKTSGELLPLYLRFEGYEPHREDLIRAMLSKYNNVNTASRCPNCLLVYPLDMVIKSGRADLVKTLLEFGANPNNVNKDGSLSFWQAIIKNQIDMLEMMAASTFKLNLHALDNKGISILAWANCLKADAAAAWLSKNGAPEIGREICAKLQ</sequence>
<gene>
    <name evidence="3" type="ORF">DFR42_11246</name>
</gene>
<reference evidence="3 4" key="1">
    <citation type="submission" date="2018-05" db="EMBL/GenBank/DDBJ databases">
        <title>Genomic Encyclopedia of Type Strains, Phase IV (KMG-IV): sequencing the most valuable type-strain genomes for metagenomic binning, comparative biology and taxonomic classification.</title>
        <authorList>
            <person name="Goeker M."/>
        </authorList>
    </citation>
    <scope>NUCLEOTIDE SEQUENCE [LARGE SCALE GENOMIC DNA]</scope>
    <source>
        <strain evidence="3 4">DSM 19792</strain>
    </source>
</reference>
<dbReference type="Gene3D" id="1.25.40.20">
    <property type="entry name" value="Ankyrin repeat-containing domain"/>
    <property type="match status" value="1"/>
</dbReference>
<evidence type="ECO:0000313" key="4">
    <source>
        <dbReference type="Proteomes" id="UP000247792"/>
    </source>
</evidence>
<dbReference type="AlphaFoldDB" id="A0A318ITL3"/>
<protein>
    <submittedName>
        <fullName evidence="3">Ankyrin repeat protein</fullName>
    </submittedName>
</protein>
<keyword evidence="2" id="KW-0732">Signal</keyword>
<dbReference type="EMBL" id="QJKB01000012">
    <property type="protein sequence ID" value="PXX38534.1"/>
    <property type="molecule type" value="Genomic_DNA"/>
</dbReference>
<evidence type="ECO:0000256" key="1">
    <source>
        <dbReference type="PROSITE-ProRule" id="PRU00023"/>
    </source>
</evidence>
<name>A0A318ITL3_9BURK</name>
<evidence type="ECO:0000256" key="2">
    <source>
        <dbReference type="SAM" id="SignalP"/>
    </source>
</evidence>
<feature type="chain" id="PRO_5016456762" evidence="2">
    <location>
        <begin position="24"/>
        <end position="678"/>
    </location>
</feature>
<dbReference type="SMART" id="SM00248">
    <property type="entry name" value="ANK"/>
    <property type="match status" value="3"/>
</dbReference>
<keyword evidence="1" id="KW-0040">ANK repeat</keyword>
<dbReference type="PROSITE" id="PS50088">
    <property type="entry name" value="ANK_REPEAT"/>
    <property type="match status" value="1"/>
</dbReference>
<evidence type="ECO:0000313" key="3">
    <source>
        <dbReference type="EMBL" id="PXX38534.1"/>
    </source>
</evidence>
<proteinExistence type="predicted"/>
<feature type="signal peptide" evidence="2">
    <location>
        <begin position="1"/>
        <end position="23"/>
    </location>
</feature>